<dbReference type="Gene3D" id="3.40.1010.10">
    <property type="entry name" value="Cobalt-precorrin-4 Transmethylase, Domain 1"/>
    <property type="match status" value="1"/>
</dbReference>
<dbReference type="PANTHER" id="PTHR45790:SF4">
    <property type="entry name" value="COBALT-PRECORRIN-4 C(11)-METHYLTRANSFERASE"/>
    <property type="match status" value="1"/>
</dbReference>
<dbReference type="InterPro" id="IPR014776">
    <property type="entry name" value="4pyrrole_Mease_sub2"/>
</dbReference>
<evidence type="ECO:0000256" key="1">
    <source>
        <dbReference type="ARBA" id="ARBA00004953"/>
    </source>
</evidence>
<evidence type="ECO:0000313" key="10">
    <source>
        <dbReference type="Proteomes" id="UP000025229"/>
    </source>
</evidence>
<comment type="similarity">
    <text evidence="2">Belongs to the precorrin methyltransferase family.</text>
</comment>
<reference evidence="9" key="2">
    <citation type="submission" date="2023-11" db="EMBL/GenBank/DDBJ databases">
        <title>MicrobeMod: A computational toolkit for identifying prokaryotic methylation and restriction-modification with nanopore sequencing.</title>
        <authorList>
            <person name="Crits-Christoph A."/>
            <person name="Kang S.C."/>
            <person name="Lee H."/>
            <person name="Ostrov N."/>
        </authorList>
    </citation>
    <scope>NUCLEOTIDE SEQUENCE</scope>
    <source>
        <strain evidence="9">ATCC 51242</strain>
    </source>
</reference>
<keyword evidence="5 8" id="KW-0808">Transferase</keyword>
<dbReference type="CDD" id="cd11641">
    <property type="entry name" value="Precorrin-4_C11-MT"/>
    <property type="match status" value="1"/>
</dbReference>
<evidence type="ECO:0000313" key="9">
    <source>
        <dbReference type="EMBL" id="MDX5893511.1"/>
    </source>
</evidence>
<dbReference type="KEGG" id="rrd:RradSPS_0818"/>
<sequence length="275" mass="30173">MERRTTGKVWFVGAGPGAEDLITVRGARIISEADVVLWARSLVSERVLEYASPEAELVESTDIPLEGAVAVYERAAREGLAVARVHSGDPAIFGAILEQIERCEALGLEWEIVPGVSSFSAAAAAVGRELTVPEVAQSIILTRRASRTPMPEGQEIERFARHGTTMAIFLSAARPRELQEELLAGGYPPHTPCAVVYRASWPDQLVERCTLSELGETVRRMGVRRQTMILVGPGLDAYGKRSRLYDPSFSHMFRKGTDEALRDVERGRSEGVESR</sequence>
<dbReference type="eggNOG" id="COG2875">
    <property type="taxonomic scope" value="Bacteria"/>
</dbReference>
<dbReference type="EC" id="2.1.1.133" evidence="9"/>
<dbReference type="AlphaFoldDB" id="A0A023X1P4"/>
<dbReference type="EMBL" id="CP007514">
    <property type="protein sequence ID" value="AHY46101.1"/>
    <property type="molecule type" value="Genomic_DNA"/>
</dbReference>
<evidence type="ECO:0000259" key="7">
    <source>
        <dbReference type="Pfam" id="PF00590"/>
    </source>
</evidence>
<dbReference type="HOGENOM" id="CLU_011276_7_1_11"/>
<keyword evidence="6" id="KW-0949">S-adenosyl-L-methionine</keyword>
<dbReference type="STRING" id="42256.RradSPS_0818"/>
<feature type="domain" description="Tetrapyrrole methylase" evidence="7">
    <location>
        <begin position="8"/>
        <end position="214"/>
    </location>
</feature>
<dbReference type="GO" id="GO:0009236">
    <property type="term" value="P:cobalamin biosynthetic process"/>
    <property type="evidence" value="ECO:0007669"/>
    <property type="project" value="UniProtKB-UniPathway"/>
</dbReference>
<dbReference type="UniPathway" id="UPA00148"/>
<dbReference type="Proteomes" id="UP000025229">
    <property type="component" value="Chromosome"/>
</dbReference>
<dbReference type="SUPFAM" id="SSF53790">
    <property type="entry name" value="Tetrapyrrole methylase"/>
    <property type="match status" value="1"/>
</dbReference>
<dbReference type="EMBL" id="JAWXXX010000001">
    <property type="protein sequence ID" value="MDX5893511.1"/>
    <property type="molecule type" value="Genomic_DNA"/>
</dbReference>
<dbReference type="InterPro" id="IPR014777">
    <property type="entry name" value="4pyrrole_Mease_sub1"/>
</dbReference>
<proteinExistence type="inferred from homology"/>
<keyword evidence="3" id="KW-0169">Cobalamin biosynthesis</keyword>
<keyword evidence="4 8" id="KW-0489">Methyltransferase</keyword>
<dbReference type="OrthoDB" id="9815856at2"/>
<dbReference type="PANTHER" id="PTHR45790">
    <property type="entry name" value="SIROHEME SYNTHASE-RELATED"/>
    <property type="match status" value="1"/>
</dbReference>
<evidence type="ECO:0000256" key="5">
    <source>
        <dbReference type="ARBA" id="ARBA00022679"/>
    </source>
</evidence>
<evidence type="ECO:0000313" key="8">
    <source>
        <dbReference type="EMBL" id="AHY46101.1"/>
    </source>
</evidence>
<dbReference type="InterPro" id="IPR003043">
    <property type="entry name" value="Uropor_MeTrfase_CS"/>
</dbReference>
<organism evidence="8 10">
    <name type="scientific">Rubrobacter radiotolerans</name>
    <name type="common">Arthrobacter radiotolerans</name>
    <dbReference type="NCBI Taxonomy" id="42256"/>
    <lineage>
        <taxon>Bacteria</taxon>
        <taxon>Bacillati</taxon>
        <taxon>Actinomycetota</taxon>
        <taxon>Rubrobacteria</taxon>
        <taxon>Rubrobacterales</taxon>
        <taxon>Rubrobacteraceae</taxon>
        <taxon>Rubrobacter</taxon>
    </lineage>
</organism>
<evidence type="ECO:0000256" key="3">
    <source>
        <dbReference type="ARBA" id="ARBA00022573"/>
    </source>
</evidence>
<reference evidence="8 10" key="1">
    <citation type="submission" date="2014-03" db="EMBL/GenBank/DDBJ databases">
        <title>Complete genome sequence of the Radio-Resistant Rubrobacter radiotolerans RSPS-4.</title>
        <authorList>
            <person name="Egas C.C."/>
            <person name="Barroso C.C."/>
            <person name="Froufe H.J.C."/>
            <person name="Pacheco J.J."/>
            <person name="Albuquerque L.L."/>
            <person name="da Costa M.M.S."/>
        </authorList>
    </citation>
    <scope>NUCLEOTIDE SEQUENCE [LARGE SCALE GENOMIC DNA]</scope>
    <source>
        <strain evidence="8 10">RSPS-4</strain>
    </source>
</reference>
<protein>
    <submittedName>
        <fullName evidence="9">Precorrin-4 C(11)-methyltransferase</fullName>
        <ecNumber evidence="9">2.1.1.133</ecNumber>
    </submittedName>
    <submittedName>
        <fullName evidence="8">Precorrin-4 C11-methyltransferase</fullName>
    </submittedName>
</protein>
<dbReference type="InterPro" id="IPR000878">
    <property type="entry name" value="4pyrrol_Mease"/>
</dbReference>
<dbReference type="InterPro" id="IPR050161">
    <property type="entry name" value="Siro_Cobalamin_biosynth"/>
</dbReference>
<dbReference type="PATRIC" id="fig|42256.3.peg.829"/>
<dbReference type="RefSeq" id="WP_038680893.1">
    <property type="nucleotide sequence ID" value="NZ_CP007514.1"/>
</dbReference>
<gene>
    <name evidence="9" type="primary">cobM</name>
    <name evidence="8" type="ORF">RradSPS_0818</name>
    <name evidence="9" type="ORF">SIL72_05650</name>
</gene>
<evidence type="ECO:0000256" key="2">
    <source>
        <dbReference type="ARBA" id="ARBA00005879"/>
    </source>
</evidence>
<dbReference type="NCBIfam" id="TIGR01465">
    <property type="entry name" value="cobM_cbiF"/>
    <property type="match status" value="1"/>
</dbReference>
<dbReference type="InterPro" id="IPR035996">
    <property type="entry name" value="4pyrrol_Methylase_sf"/>
</dbReference>
<dbReference type="GO" id="GO:0046026">
    <property type="term" value="F:precorrin-4 C11-methyltransferase activity"/>
    <property type="evidence" value="ECO:0007669"/>
    <property type="project" value="UniProtKB-EC"/>
</dbReference>
<keyword evidence="10" id="KW-1185">Reference proteome</keyword>
<dbReference type="Gene3D" id="3.30.950.10">
    <property type="entry name" value="Methyltransferase, Cobalt-precorrin-4 Transmethylase, Domain 2"/>
    <property type="match status" value="1"/>
</dbReference>
<name>A0A023X1P4_RUBRA</name>
<dbReference type="Pfam" id="PF00590">
    <property type="entry name" value="TP_methylase"/>
    <property type="match status" value="1"/>
</dbReference>
<evidence type="ECO:0000256" key="6">
    <source>
        <dbReference type="ARBA" id="ARBA00022691"/>
    </source>
</evidence>
<comment type="pathway">
    <text evidence="1">Cofactor biosynthesis; adenosylcobalamin biosynthesis.</text>
</comment>
<dbReference type="PROSITE" id="PS00839">
    <property type="entry name" value="SUMT_1"/>
    <property type="match status" value="1"/>
</dbReference>
<dbReference type="InterPro" id="IPR006362">
    <property type="entry name" value="Cbl_synth_CobM/CibF"/>
</dbReference>
<accession>A0A023X1P4</accession>
<dbReference type="Proteomes" id="UP001281130">
    <property type="component" value="Unassembled WGS sequence"/>
</dbReference>
<evidence type="ECO:0000256" key="4">
    <source>
        <dbReference type="ARBA" id="ARBA00022603"/>
    </source>
</evidence>
<dbReference type="GO" id="GO:0032259">
    <property type="term" value="P:methylation"/>
    <property type="evidence" value="ECO:0007669"/>
    <property type="project" value="UniProtKB-KW"/>
</dbReference>